<protein>
    <recommendedName>
        <fullName evidence="3">Anaphase-promoting complex subunit 1</fullName>
    </recommendedName>
</protein>
<sequence length="125" mass="13944">SMAELVARVRLSDRTWTCKYNTSGHLVILYKAQLLSFIEYRTVPRSGMLALFGQHYLAALYPSTSKISLMDLRSGGSSAGTWRLPKPKGVGAWASICAGRESIFAMEDSESPTLWRFTPTHELED</sequence>
<dbReference type="EMBL" id="CAUYUJ010003666">
    <property type="protein sequence ID" value="CAK0806182.1"/>
    <property type="molecule type" value="Genomic_DNA"/>
</dbReference>
<comment type="caution">
    <text evidence="1">The sequence shown here is derived from an EMBL/GenBank/DDBJ whole genome shotgun (WGS) entry which is preliminary data.</text>
</comment>
<keyword evidence="2" id="KW-1185">Reference proteome</keyword>
<reference evidence="1" key="1">
    <citation type="submission" date="2023-10" db="EMBL/GenBank/DDBJ databases">
        <authorList>
            <person name="Chen Y."/>
            <person name="Shah S."/>
            <person name="Dougan E. K."/>
            <person name="Thang M."/>
            <person name="Chan C."/>
        </authorList>
    </citation>
    <scope>NUCLEOTIDE SEQUENCE [LARGE SCALE GENOMIC DNA]</scope>
</reference>
<gene>
    <name evidence="1" type="ORF">PCOR1329_LOCUS12514</name>
</gene>
<organism evidence="1 2">
    <name type="scientific">Prorocentrum cordatum</name>
    <dbReference type="NCBI Taxonomy" id="2364126"/>
    <lineage>
        <taxon>Eukaryota</taxon>
        <taxon>Sar</taxon>
        <taxon>Alveolata</taxon>
        <taxon>Dinophyceae</taxon>
        <taxon>Prorocentrales</taxon>
        <taxon>Prorocentraceae</taxon>
        <taxon>Prorocentrum</taxon>
    </lineage>
</organism>
<evidence type="ECO:0000313" key="1">
    <source>
        <dbReference type="EMBL" id="CAK0806182.1"/>
    </source>
</evidence>
<proteinExistence type="predicted"/>
<feature type="non-terminal residue" evidence="1">
    <location>
        <position position="1"/>
    </location>
</feature>
<evidence type="ECO:0000313" key="2">
    <source>
        <dbReference type="Proteomes" id="UP001189429"/>
    </source>
</evidence>
<dbReference type="Proteomes" id="UP001189429">
    <property type="component" value="Unassembled WGS sequence"/>
</dbReference>
<evidence type="ECO:0008006" key="3">
    <source>
        <dbReference type="Google" id="ProtNLM"/>
    </source>
</evidence>
<name>A0ABN9QJG0_9DINO</name>
<accession>A0ABN9QJG0</accession>